<evidence type="ECO:0000256" key="3">
    <source>
        <dbReference type="ARBA" id="ARBA00023125"/>
    </source>
</evidence>
<name>A0ABV9RKD6_9PSEU</name>
<dbReference type="EMBL" id="JBHSIM010000041">
    <property type="protein sequence ID" value="MFC4834664.1"/>
    <property type="molecule type" value="Genomic_DNA"/>
</dbReference>
<dbReference type="PRINTS" id="PR00039">
    <property type="entry name" value="HTHLYSR"/>
</dbReference>
<dbReference type="Pfam" id="PF00126">
    <property type="entry name" value="HTH_1"/>
    <property type="match status" value="1"/>
</dbReference>
<dbReference type="Pfam" id="PF03466">
    <property type="entry name" value="LysR_substrate"/>
    <property type="match status" value="1"/>
</dbReference>
<dbReference type="PANTHER" id="PTHR30126">
    <property type="entry name" value="HTH-TYPE TRANSCRIPTIONAL REGULATOR"/>
    <property type="match status" value="1"/>
</dbReference>
<comment type="similarity">
    <text evidence="1">Belongs to the LysR transcriptional regulatory family.</text>
</comment>
<dbReference type="Gene3D" id="3.40.190.10">
    <property type="entry name" value="Periplasmic binding protein-like II"/>
    <property type="match status" value="2"/>
</dbReference>
<evidence type="ECO:0000256" key="2">
    <source>
        <dbReference type="ARBA" id="ARBA00023015"/>
    </source>
</evidence>
<dbReference type="RefSeq" id="WP_274191314.1">
    <property type="nucleotide sequence ID" value="NZ_BAABHN010000041.1"/>
</dbReference>
<dbReference type="PROSITE" id="PS50931">
    <property type="entry name" value="HTH_LYSR"/>
    <property type="match status" value="1"/>
</dbReference>
<proteinExistence type="inferred from homology"/>
<protein>
    <submittedName>
        <fullName evidence="6">LysR family transcriptional regulator</fullName>
    </submittedName>
</protein>
<evidence type="ECO:0000259" key="5">
    <source>
        <dbReference type="PROSITE" id="PS50931"/>
    </source>
</evidence>
<evidence type="ECO:0000313" key="6">
    <source>
        <dbReference type="EMBL" id="MFC4834664.1"/>
    </source>
</evidence>
<sequence length="298" mass="30592">MPLPPRVADLGPYDLLLSVAERGSMGRAAAAHGVSQAAVSARVRSLEAALGVTLLERSPRGTTLTPAGALVAGWARSAVDAAEALEAGIASLRAEQSSRLRVAASLTVAEYLLPRWLVALRTRNPGTAVSLSSQNSTDVAADVLADRADVGFVEAPTVPDELDAQVVARDQLTVVVSPDHPWARRRHGIDAARLATTPLVAREHGSGTRSHLERAIGSLAEPVLELASTTAIKNAAAGGVAPAVLSSLAVAPDLAAGTLVAVPVRGVALHRALSAVWHRGRPLTGPSEDLVRIATGSG</sequence>
<keyword evidence="3" id="KW-0238">DNA-binding</keyword>
<dbReference type="SUPFAM" id="SSF53850">
    <property type="entry name" value="Periplasmic binding protein-like II"/>
    <property type="match status" value="1"/>
</dbReference>
<evidence type="ECO:0000256" key="4">
    <source>
        <dbReference type="ARBA" id="ARBA00023163"/>
    </source>
</evidence>
<organism evidence="6 7">
    <name type="scientific">Actinomycetospora chibensis</name>
    <dbReference type="NCBI Taxonomy" id="663606"/>
    <lineage>
        <taxon>Bacteria</taxon>
        <taxon>Bacillati</taxon>
        <taxon>Actinomycetota</taxon>
        <taxon>Actinomycetes</taxon>
        <taxon>Pseudonocardiales</taxon>
        <taxon>Pseudonocardiaceae</taxon>
        <taxon>Actinomycetospora</taxon>
    </lineage>
</organism>
<dbReference type="InterPro" id="IPR000847">
    <property type="entry name" value="LysR_HTH_N"/>
</dbReference>
<dbReference type="SUPFAM" id="SSF46785">
    <property type="entry name" value="Winged helix' DNA-binding domain"/>
    <property type="match status" value="1"/>
</dbReference>
<keyword evidence="4" id="KW-0804">Transcription</keyword>
<dbReference type="InterPro" id="IPR036390">
    <property type="entry name" value="WH_DNA-bd_sf"/>
</dbReference>
<dbReference type="InterPro" id="IPR036388">
    <property type="entry name" value="WH-like_DNA-bd_sf"/>
</dbReference>
<dbReference type="InterPro" id="IPR005119">
    <property type="entry name" value="LysR_subst-bd"/>
</dbReference>
<gene>
    <name evidence="6" type="ORF">ACFPEL_19785</name>
</gene>
<dbReference type="PANTHER" id="PTHR30126:SF39">
    <property type="entry name" value="HTH-TYPE TRANSCRIPTIONAL REGULATOR CYSL"/>
    <property type="match status" value="1"/>
</dbReference>
<reference evidence="7" key="1">
    <citation type="journal article" date="2019" name="Int. J. Syst. Evol. Microbiol.">
        <title>The Global Catalogue of Microorganisms (GCM) 10K type strain sequencing project: providing services to taxonomists for standard genome sequencing and annotation.</title>
        <authorList>
            <consortium name="The Broad Institute Genomics Platform"/>
            <consortium name="The Broad Institute Genome Sequencing Center for Infectious Disease"/>
            <person name="Wu L."/>
            <person name="Ma J."/>
        </authorList>
    </citation>
    <scope>NUCLEOTIDE SEQUENCE [LARGE SCALE GENOMIC DNA]</scope>
    <source>
        <strain evidence="7">CCUG 50347</strain>
    </source>
</reference>
<keyword evidence="7" id="KW-1185">Reference proteome</keyword>
<evidence type="ECO:0000313" key="7">
    <source>
        <dbReference type="Proteomes" id="UP001595909"/>
    </source>
</evidence>
<keyword evidence="2" id="KW-0805">Transcription regulation</keyword>
<comment type="caution">
    <text evidence="6">The sequence shown here is derived from an EMBL/GenBank/DDBJ whole genome shotgun (WGS) entry which is preliminary data.</text>
</comment>
<evidence type="ECO:0000256" key="1">
    <source>
        <dbReference type="ARBA" id="ARBA00009437"/>
    </source>
</evidence>
<accession>A0ABV9RKD6</accession>
<dbReference type="Gene3D" id="1.10.10.10">
    <property type="entry name" value="Winged helix-like DNA-binding domain superfamily/Winged helix DNA-binding domain"/>
    <property type="match status" value="1"/>
</dbReference>
<dbReference type="Proteomes" id="UP001595909">
    <property type="component" value="Unassembled WGS sequence"/>
</dbReference>
<feature type="domain" description="HTH lysR-type" evidence="5">
    <location>
        <begin position="16"/>
        <end position="65"/>
    </location>
</feature>